<sequence length="257" mass="28338">MELPCKAILIFIALLLPIASHGLESINQQCSKNFTSDTDNQQLLQANINNALFGLLGKTPLHGFAISSFGQSYDSTIYGLTLCRGDVSLEACSECIINAAQKIRTVCPYSAQSYIRYEYCLLRYDTSNFFGQTDMGGSQAWLSSHIAKNPMDFQQGVRRLTGEVIVKAAAGDEKFGLGESFLPKSNVTVYAMAQCTRDLQEAACKQCLEKLSEYMLNYSDHLGCYVISISCVLRYEIRSFIITHAAQSPDAYAPAPL</sequence>
<feature type="chain" id="PRO_5042832646" evidence="6">
    <location>
        <begin position="23"/>
        <end position="257"/>
    </location>
</feature>
<dbReference type="GO" id="GO:0016301">
    <property type="term" value="F:kinase activity"/>
    <property type="evidence" value="ECO:0007669"/>
    <property type="project" value="UniProtKB-KW"/>
</dbReference>
<evidence type="ECO:0000256" key="6">
    <source>
        <dbReference type="SAM" id="SignalP"/>
    </source>
</evidence>
<dbReference type="InterPro" id="IPR002902">
    <property type="entry name" value="GNK2"/>
</dbReference>
<dbReference type="CDD" id="cd23509">
    <property type="entry name" value="Gnk2-like"/>
    <property type="match status" value="2"/>
</dbReference>
<proteinExistence type="inferred from homology"/>
<evidence type="ECO:0000256" key="3">
    <source>
        <dbReference type="ARBA" id="ARBA00022729"/>
    </source>
</evidence>
<organism evidence="8 9">
    <name type="scientific">Platanthera zijinensis</name>
    <dbReference type="NCBI Taxonomy" id="2320716"/>
    <lineage>
        <taxon>Eukaryota</taxon>
        <taxon>Viridiplantae</taxon>
        <taxon>Streptophyta</taxon>
        <taxon>Embryophyta</taxon>
        <taxon>Tracheophyta</taxon>
        <taxon>Spermatophyta</taxon>
        <taxon>Magnoliopsida</taxon>
        <taxon>Liliopsida</taxon>
        <taxon>Asparagales</taxon>
        <taxon>Orchidaceae</taxon>
        <taxon>Orchidoideae</taxon>
        <taxon>Orchideae</taxon>
        <taxon>Orchidinae</taxon>
        <taxon>Platanthera</taxon>
    </lineage>
</organism>
<dbReference type="AlphaFoldDB" id="A0AAP0BL02"/>
<feature type="domain" description="Gnk2-homologous" evidence="7">
    <location>
        <begin position="25"/>
        <end position="129"/>
    </location>
</feature>
<dbReference type="Gene3D" id="3.30.430.20">
    <property type="entry name" value="Gnk2 domain, C-X8-C-X2-C motif"/>
    <property type="match status" value="2"/>
</dbReference>
<dbReference type="EMBL" id="JBBWWQ010000007">
    <property type="protein sequence ID" value="KAK8943054.1"/>
    <property type="molecule type" value="Genomic_DNA"/>
</dbReference>
<keyword evidence="8" id="KW-0808">Transferase</keyword>
<evidence type="ECO:0000259" key="7">
    <source>
        <dbReference type="PROSITE" id="PS51473"/>
    </source>
</evidence>
<protein>
    <submittedName>
        <fullName evidence="8">Cysteine-rich receptor-like protein kinase 25</fullName>
    </submittedName>
</protein>
<dbReference type="InterPro" id="IPR038408">
    <property type="entry name" value="GNK2_sf"/>
</dbReference>
<keyword evidence="3 6" id="KW-0732">Signal</keyword>
<keyword evidence="8" id="KW-0675">Receptor</keyword>
<evidence type="ECO:0000313" key="9">
    <source>
        <dbReference type="Proteomes" id="UP001418222"/>
    </source>
</evidence>
<comment type="caution">
    <text evidence="8">The sequence shown here is derived from an EMBL/GenBank/DDBJ whole genome shotgun (WGS) entry which is preliminary data.</text>
</comment>
<gene>
    <name evidence="8" type="primary">CRK25</name>
    <name evidence="8" type="ORF">KSP39_PZI008867</name>
</gene>
<comment type="subcellular location">
    <subcellularLocation>
        <location evidence="1">Secreted</location>
    </subcellularLocation>
</comment>
<evidence type="ECO:0000256" key="5">
    <source>
        <dbReference type="ARBA" id="ARBA00038515"/>
    </source>
</evidence>
<evidence type="ECO:0000256" key="4">
    <source>
        <dbReference type="ARBA" id="ARBA00022737"/>
    </source>
</evidence>
<accession>A0AAP0BL02</accession>
<dbReference type="Pfam" id="PF01657">
    <property type="entry name" value="Stress-antifung"/>
    <property type="match status" value="2"/>
</dbReference>
<comment type="similarity">
    <text evidence="5">Belongs to the cysteine-rich repeat secretory protein family.</text>
</comment>
<dbReference type="PANTHER" id="PTHR32411:SF55">
    <property type="entry name" value="CYSTEINE-RICH REPEAT SECRETORY PROTEIN 55"/>
    <property type="match status" value="1"/>
</dbReference>
<dbReference type="PROSITE" id="PS51473">
    <property type="entry name" value="GNK2"/>
    <property type="match status" value="2"/>
</dbReference>
<dbReference type="InterPro" id="IPR050581">
    <property type="entry name" value="CRR_secretory_protein"/>
</dbReference>
<keyword evidence="8" id="KW-0418">Kinase</keyword>
<keyword evidence="2" id="KW-0964">Secreted</keyword>
<name>A0AAP0BL02_9ASPA</name>
<keyword evidence="9" id="KW-1185">Reference proteome</keyword>
<feature type="domain" description="Gnk2-homologous" evidence="7">
    <location>
        <begin position="134"/>
        <end position="240"/>
    </location>
</feature>
<evidence type="ECO:0000256" key="2">
    <source>
        <dbReference type="ARBA" id="ARBA00022525"/>
    </source>
</evidence>
<reference evidence="8 9" key="1">
    <citation type="journal article" date="2022" name="Nat. Plants">
        <title>Genomes of leafy and leafless Platanthera orchids illuminate the evolution of mycoheterotrophy.</title>
        <authorList>
            <person name="Li M.H."/>
            <person name="Liu K.W."/>
            <person name="Li Z."/>
            <person name="Lu H.C."/>
            <person name="Ye Q.L."/>
            <person name="Zhang D."/>
            <person name="Wang J.Y."/>
            <person name="Li Y.F."/>
            <person name="Zhong Z.M."/>
            <person name="Liu X."/>
            <person name="Yu X."/>
            <person name="Liu D.K."/>
            <person name="Tu X.D."/>
            <person name="Liu B."/>
            <person name="Hao Y."/>
            <person name="Liao X.Y."/>
            <person name="Jiang Y.T."/>
            <person name="Sun W.H."/>
            <person name="Chen J."/>
            <person name="Chen Y.Q."/>
            <person name="Ai Y."/>
            <person name="Zhai J.W."/>
            <person name="Wu S.S."/>
            <person name="Zhou Z."/>
            <person name="Hsiao Y.Y."/>
            <person name="Wu W.L."/>
            <person name="Chen Y.Y."/>
            <person name="Lin Y.F."/>
            <person name="Hsu J.L."/>
            <person name="Li C.Y."/>
            <person name="Wang Z.W."/>
            <person name="Zhao X."/>
            <person name="Zhong W.Y."/>
            <person name="Ma X.K."/>
            <person name="Ma L."/>
            <person name="Huang J."/>
            <person name="Chen G.Z."/>
            <person name="Huang M.Z."/>
            <person name="Huang L."/>
            <person name="Peng D.H."/>
            <person name="Luo Y.B."/>
            <person name="Zou S.Q."/>
            <person name="Chen S.P."/>
            <person name="Lan S."/>
            <person name="Tsai W.C."/>
            <person name="Van de Peer Y."/>
            <person name="Liu Z.J."/>
        </authorList>
    </citation>
    <scope>NUCLEOTIDE SEQUENCE [LARGE SCALE GENOMIC DNA]</scope>
    <source>
        <strain evidence="8">Lor287</strain>
    </source>
</reference>
<dbReference type="GO" id="GO:0005576">
    <property type="term" value="C:extracellular region"/>
    <property type="evidence" value="ECO:0007669"/>
    <property type="project" value="UniProtKB-SubCell"/>
</dbReference>
<evidence type="ECO:0000256" key="1">
    <source>
        <dbReference type="ARBA" id="ARBA00004613"/>
    </source>
</evidence>
<keyword evidence="4" id="KW-0677">Repeat</keyword>
<evidence type="ECO:0000313" key="8">
    <source>
        <dbReference type="EMBL" id="KAK8943054.1"/>
    </source>
</evidence>
<dbReference type="PANTHER" id="PTHR32411">
    <property type="entry name" value="CYSTEINE-RICH REPEAT SECRETORY PROTEIN 38-RELATED"/>
    <property type="match status" value="1"/>
</dbReference>
<dbReference type="Proteomes" id="UP001418222">
    <property type="component" value="Unassembled WGS sequence"/>
</dbReference>
<feature type="signal peptide" evidence="6">
    <location>
        <begin position="1"/>
        <end position="22"/>
    </location>
</feature>